<dbReference type="OrthoDB" id="10067596at2759"/>
<protein>
    <submittedName>
        <fullName evidence="1">Uncharacterized protein</fullName>
    </submittedName>
</protein>
<evidence type="ECO:0000313" key="2">
    <source>
        <dbReference type="Proteomes" id="UP000663879"/>
    </source>
</evidence>
<dbReference type="EMBL" id="CAJNOC010006194">
    <property type="protein sequence ID" value="CAF1072229.1"/>
    <property type="molecule type" value="Genomic_DNA"/>
</dbReference>
<reference evidence="1" key="1">
    <citation type="submission" date="2021-02" db="EMBL/GenBank/DDBJ databases">
        <authorList>
            <person name="Nowell W R."/>
        </authorList>
    </citation>
    <scope>NUCLEOTIDE SEQUENCE</scope>
    <source>
        <strain evidence="1">Ploen Becks lab</strain>
    </source>
</reference>
<name>A0A814M0D8_9BILA</name>
<dbReference type="AlphaFoldDB" id="A0A814M0D8"/>
<sequence>MKKVKLDYFSNKLLNLIYTYDLFRKDESNQAFFKIYNTFIKYFEATYIGELKRGKGGGRKDPRFKHEIWNVYTRNIEGLPRTNNNIEGWHNALQRVIKRSPSIYTFIDGIKLEENNTETIYLQLATGIVPKRRPVYMEIDMRISEIVSDFSKEKCLEYLKNIALIIDY</sequence>
<accession>A0A814M0D8</accession>
<evidence type="ECO:0000313" key="1">
    <source>
        <dbReference type="EMBL" id="CAF1072229.1"/>
    </source>
</evidence>
<keyword evidence="2" id="KW-1185">Reference proteome</keyword>
<gene>
    <name evidence="1" type="ORF">OXX778_LOCUS19785</name>
</gene>
<dbReference type="Proteomes" id="UP000663879">
    <property type="component" value="Unassembled WGS sequence"/>
</dbReference>
<organism evidence="1 2">
    <name type="scientific">Brachionus calyciflorus</name>
    <dbReference type="NCBI Taxonomy" id="104777"/>
    <lineage>
        <taxon>Eukaryota</taxon>
        <taxon>Metazoa</taxon>
        <taxon>Spiralia</taxon>
        <taxon>Gnathifera</taxon>
        <taxon>Rotifera</taxon>
        <taxon>Eurotatoria</taxon>
        <taxon>Monogononta</taxon>
        <taxon>Pseudotrocha</taxon>
        <taxon>Ploima</taxon>
        <taxon>Brachionidae</taxon>
        <taxon>Brachionus</taxon>
    </lineage>
</organism>
<comment type="caution">
    <text evidence="1">The sequence shown here is derived from an EMBL/GenBank/DDBJ whole genome shotgun (WGS) entry which is preliminary data.</text>
</comment>
<proteinExistence type="predicted"/>